<dbReference type="InterPro" id="IPR019734">
    <property type="entry name" value="TPR_rpt"/>
</dbReference>
<protein>
    <submittedName>
        <fullName evidence="4">Tetratricopeptide TPR_1 repeat-containing protein</fullName>
    </submittedName>
</protein>
<proteinExistence type="predicted"/>
<dbReference type="PROSITE" id="PS50293">
    <property type="entry name" value="TPR_REGION"/>
    <property type="match status" value="2"/>
</dbReference>
<organism evidence="4 5">
    <name type="scientific">Flagellimonas lutaonensis</name>
    <dbReference type="NCBI Taxonomy" id="516051"/>
    <lineage>
        <taxon>Bacteria</taxon>
        <taxon>Pseudomonadati</taxon>
        <taxon>Bacteroidota</taxon>
        <taxon>Flavobacteriia</taxon>
        <taxon>Flavobacteriales</taxon>
        <taxon>Flavobacteriaceae</taxon>
        <taxon>Flagellimonas</taxon>
    </lineage>
</organism>
<reference evidence="4 5" key="1">
    <citation type="submission" date="2015-03" db="EMBL/GenBank/DDBJ databases">
        <title>Complete genome sequence of Muricauda lutaonensis CC-HSB-11T, isolated from a coastal hot spring.</title>
        <authorList>
            <person name="Kim K.M."/>
        </authorList>
    </citation>
    <scope>NUCLEOTIDE SEQUENCE [LARGE SCALE GENOMIC DNA]</scope>
    <source>
        <strain evidence="4 5">CC-HSB-11</strain>
    </source>
</reference>
<dbReference type="InterPro" id="IPR011990">
    <property type="entry name" value="TPR-like_helical_dom_sf"/>
</dbReference>
<dbReference type="SMART" id="SM00028">
    <property type="entry name" value="TPR"/>
    <property type="match status" value="5"/>
</dbReference>
<keyword evidence="2 3" id="KW-0802">TPR repeat</keyword>
<sequence>MKTRILIALTLLATTVGIAQKSEIKAAEKALKSGDAAAAKSALKGAASTIEGADERVQAQYYFVKGNIHFDLAQKGDAGAFEPAIESYQKAIAVEEASGKAKYSNEARQKLAQITGDLVNAAVDDNKNEKYKEAAEKLYMSYKLSPKDTVYLYYAASSAVSGGHYDEALAYYNELKELNYDGSETLYSATEVASGETVEMSAQEYELYRKSNAYKDFKEEKTPSKRAEIVKNIALIYQQQGQNEKALEAYEDAIRDNPNDVNLVLNKANLYYTMGDKEKFKELMAQASEMAPDNPDLLYNIGVINMEQGNIEEAREAYKKTLEVDPNYVNALLNLSTTYVNEGNALIDEMNTLGTSRADTERYEELKKKKDELFLEGAKILEKALETNADNESILAQLKNIYGALGDTENFMRIKKLMGE</sequence>
<feature type="repeat" description="TPR" evidence="3">
    <location>
        <begin position="295"/>
        <end position="328"/>
    </location>
</feature>
<dbReference type="STRING" id="516051.VC82_2448"/>
<keyword evidence="1" id="KW-0677">Repeat</keyword>
<dbReference type="SUPFAM" id="SSF48452">
    <property type="entry name" value="TPR-like"/>
    <property type="match status" value="2"/>
</dbReference>
<dbReference type="Proteomes" id="UP000032726">
    <property type="component" value="Chromosome"/>
</dbReference>
<dbReference type="OrthoDB" id="1149028at2"/>
<evidence type="ECO:0000313" key="4">
    <source>
        <dbReference type="EMBL" id="AKA36025.1"/>
    </source>
</evidence>
<dbReference type="HOGENOM" id="CLU_043019_2_0_10"/>
<dbReference type="Pfam" id="PF13414">
    <property type="entry name" value="TPR_11"/>
    <property type="match status" value="1"/>
</dbReference>
<accession>A0A0D5YUX5</accession>
<evidence type="ECO:0000313" key="5">
    <source>
        <dbReference type="Proteomes" id="UP000032726"/>
    </source>
</evidence>
<dbReference type="PATRIC" id="fig|516051.4.peg.2511"/>
<dbReference type="PANTHER" id="PTHR44943:SF8">
    <property type="entry name" value="TPR REPEAT-CONTAINING PROTEIN MJ0263"/>
    <property type="match status" value="1"/>
</dbReference>
<evidence type="ECO:0000256" key="1">
    <source>
        <dbReference type="ARBA" id="ARBA00022737"/>
    </source>
</evidence>
<dbReference type="Pfam" id="PF00515">
    <property type="entry name" value="TPR_1"/>
    <property type="match status" value="1"/>
</dbReference>
<dbReference type="Gene3D" id="1.25.40.10">
    <property type="entry name" value="Tetratricopeptide repeat domain"/>
    <property type="match status" value="2"/>
</dbReference>
<feature type="repeat" description="TPR" evidence="3">
    <location>
        <begin position="227"/>
        <end position="260"/>
    </location>
</feature>
<evidence type="ECO:0000256" key="3">
    <source>
        <dbReference type="PROSITE-ProRule" id="PRU00339"/>
    </source>
</evidence>
<gene>
    <name evidence="4" type="ORF">VC82_2448</name>
</gene>
<dbReference type="PANTHER" id="PTHR44943">
    <property type="entry name" value="CELLULOSE SYNTHASE OPERON PROTEIN C"/>
    <property type="match status" value="1"/>
</dbReference>
<keyword evidence="5" id="KW-1185">Reference proteome</keyword>
<name>A0A0D5YUX5_9FLAO</name>
<dbReference type="KEGG" id="mlt:VC82_2448"/>
<dbReference type="AlphaFoldDB" id="A0A0D5YUX5"/>
<dbReference type="EMBL" id="CP011071">
    <property type="protein sequence ID" value="AKA36025.1"/>
    <property type="molecule type" value="Genomic_DNA"/>
</dbReference>
<dbReference type="PROSITE" id="PS50005">
    <property type="entry name" value="TPR"/>
    <property type="match status" value="2"/>
</dbReference>
<dbReference type="InterPro" id="IPR051685">
    <property type="entry name" value="Ycf3/AcsC/BcsC/TPR_MFPF"/>
</dbReference>
<evidence type="ECO:0000256" key="2">
    <source>
        <dbReference type="ARBA" id="ARBA00022803"/>
    </source>
</evidence>